<feature type="transmembrane region" description="Helical" evidence="5">
    <location>
        <begin position="313"/>
        <end position="337"/>
    </location>
</feature>
<organism evidence="8 9">
    <name type="scientific">Chaetoceros tenuissimus</name>
    <dbReference type="NCBI Taxonomy" id="426638"/>
    <lineage>
        <taxon>Eukaryota</taxon>
        <taxon>Sar</taxon>
        <taxon>Stramenopiles</taxon>
        <taxon>Ochrophyta</taxon>
        <taxon>Bacillariophyta</taxon>
        <taxon>Coscinodiscophyceae</taxon>
        <taxon>Chaetocerotophycidae</taxon>
        <taxon>Chaetocerotales</taxon>
        <taxon>Chaetocerotaceae</taxon>
        <taxon>Chaetoceros</taxon>
    </lineage>
</organism>
<dbReference type="PANTHER" id="PTHR22950:SF652">
    <property type="entry name" value="TRANSMEMBRANE AMINO ACID TRANSPORTER FAMILY PROTEIN"/>
    <property type="match status" value="1"/>
</dbReference>
<evidence type="ECO:0000256" key="5">
    <source>
        <dbReference type="SAM" id="Phobius"/>
    </source>
</evidence>
<keyword evidence="4 5" id="KW-0472">Membrane</keyword>
<evidence type="ECO:0000256" key="6">
    <source>
        <dbReference type="SAM" id="SignalP"/>
    </source>
</evidence>
<dbReference type="EMBL" id="BLLK01000062">
    <property type="protein sequence ID" value="GFH58267.1"/>
    <property type="molecule type" value="Genomic_DNA"/>
</dbReference>
<feature type="signal peptide" evidence="6">
    <location>
        <begin position="1"/>
        <end position="20"/>
    </location>
</feature>
<evidence type="ECO:0000256" key="4">
    <source>
        <dbReference type="ARBA" id="ARBA00023136"/>
    </source>
</evidence>
<feature type="transmembrane region" description="Helical" evidence="5">
    <location>
        <begin position="87"/>
        <end position="106"/>
    </location>
</feature>
<reference evidence="8 9" key="1">
    <citation type="journal article" date="2021" name="Sci. Rep.">
        <title>The genome of the diatom Chaetoceros tenuissimus carries an ancient integrated fragment of an extant virus.</title>
        <authorList>
            <person name="Hongo Y."/>
            <person name="Kimura K."/>
            <person name="Takaki Y."/>
            <person name="Yoshida Y."/>
            <person name="Baba S."/>
            <person name="Kobayashi G."/>
            <person name="Nagasaki K."/>
            <person name="Hano T."/>
            <person name="Tomaru Y."/>
        </authorList>
    </citation>
    <scope>NUCLEOTIDE SEQUENCE [LARGE SCALE GENOMIC DNA]</scope>
    <source>
        <strain evidence="8 9">NIES-3715</strain>
    </source>
</reference>
<keyword evidence="3 5" id="KW-1133">Transmembrane helix</keyword>
<evidence type="ECO:0000256" key="2">
    <source>
        <dbReference type="ARBA" id="ARBA00022692"/>
    </source>
</evidence>
<proteinExistence type="predicted"/>
<feature type="transmembrane region" description="Helical" evidence="5">
    <location>
        <begin position="399"/>
        <end position="418"/>
    </location>
</feature>
<feature type="domain" description="Amino acid transporter transmembrane" evidence="7">
    <location>
        <begin position="78"/>
        <end position="445"/>
    </location>
</feature>
<feature type="transmembrane region" description="Helical" evidence="5">
    <location>
        <begin position="466"/>
        <end position="486"/>
    </location>
</feature>
<feature type="transmembrane region" description="Helical" evidence="5">
    <location>
        <begin position="357"/>
        <end position="378"/>
    </location>
</feature>
<keyword evidence="6" id="KW-0732">Signal</keyword>
<dbReference type="AlphaFoldDB" id="A0AAD3D6A7"/>
<feature type="transmembrane region" description="Helical" evidence="5">
    <location>
        <begin position="202"/>
        <end position="220"/>
    </location>
</feature>
<comment type="subcellular location">
    <subcellularLocation>
        <location evidence="1">Membrane</location>
        <topology evidence="1">Multi-pass membrane protein</topology>
    </subcellularLocation>
</comment>
<evidence type="ECO:0000256" key="1">
    <source>
        <dbReference type="ARBA" id="ARBA00004141"/>
    </source>
</evidence>
<protein>
    <recommendedName>
        <fullName evidence="7">Amino acid transporter transmembrane domain-containing protein</fullName>
    </recommendedName>
</protein>
<feature type="transmembrane region" description="Helical" evidence="5">
    <location>
        <begin position="112"/>
        <end position="139"/>
    </location>
</feature>
<dbReference type="Proteomes" id="UP001054902">
    <property type="component" value="Unassembled WGS sequence"/>
</dbReference>
<dbReference type="PANTHER" id="PTHR22950">
    <property type="entry name" value="AMINO ACID TRANSPORTER"/>
    <property type="match status" value="1"/>
</dbReference>
<dbReference type="GO" id="GO:0015179">
    <property type="term" value="F:L-amino acid transmembrane transporter activity"/>
    <property type="evidence" value="ECO:0007669"/>
    <property type="project" value="TreeGrafter"/>
</dbReference>
<comment type="caution">
    <text evidence="8">The sequence shown here is derived from an EMBL/GenBank/DDBJ whole genome shotgun (WGS) entry which is preliminary data.</text>
</comment>
<name>A0AAD3D6A7_9STRA</name>
<evidence type="ECO:0000259" key="7">
    <source>
        <dbReference type="Pfam" id="PF01490"/>
    </source>
</evidence>
<feature type="transmembrane region" description="Helical" evidence="5">
    <location>
        <begin position="160"/>
        <end position="182"/>
    </location>
</feature>
<evidence type="ECO:0000313" key="8">
    <source>
        <dbReference type="EMBL" id="GFH58267.1"/>
    </source>
</evidence>
<keyword evidence="2 5" id="KW-0812">Transmembrane</keyword>
<feature type="transmembrane region" description="Helical" evidence="5">
    <location>
        <begin position="227"/>
        <end position="251"/>
    </location>
</feature>
<dbReference type="Pfam" id="PF01490">
    <property type="entry name" value="Aa_trans"/>
    <property type="match status" value="1"/>
</dbReference>
<dbReference type="InterPro" id="IPR013057">
    <property type="entry name" value="AA_transpt_TM"/>
</dbReference>
<keyword evidence="9" id="KW-1185">Reference proteome</keyword>
<feature type="transmembrane region" description="Helical" evidence="5">
    <location>
        <begin position="424"/>
        <end position="445"/>
    </location>
</feature>
<gene>
    <name evidence="8" type="ORF">CTEN210_14743</name>
</gene>
<feature type="transmembrane region" description="Helical" evidence="5">
    <location>
        <begin position="271"/>
        <end position="292"/>
    </location>
</feature>
<accession>A0AAD3D6A7</accession>
<dbReference type="GO" id="GO:0016020">
    <property type="term" value="C:membrane"/>
    <property type="evidence" value="ECO:0007669"/>
    <property type="project" value="UniProtKB-SubCell"/>
</dbReference>
<feature type="chain" id="PRO_5042270893" description="Amino acid transporter transmembrane domain-containing protein" evidence="6">
    <location>
        <begin position="21"/>
        <end position="489"/>
    </location>
</feature>
<evidence type="ECO:0000256" key="3">
    <source>
        <dbReference type="ARBA" id="ARBA00022989"/>
    </source>
</evidence>
<sequence length="489" mass="51152">MKILEKALLLVFVSQWSVDGFQPARVIVPLTPQSSLNNVSTLPSVSAASKIGPMHMTAAAAAMEEPSEENQASSGGEGTMSALMFNLVKSIVGAGVLSLPAGIAAFGNAPSAMIPAAALIAGIGGLSAYGFSLIGRVCAMCKANSYREAWEKSINKETSIIPAVSCTFKTICATLAYSMILADTFRSIFASVGLNLSRTNTLLSVTSLVLLPLCLLKNLASLAPFSLLGIIGMVYTAFAMGVRYFGGAYSFPAGAFLADVATNLQPSFGNVGASGVFSPNAFILICMLSTAYMSHFNAPKFYNELKDNTVKRFNLLVGSSFGISIIAYIIMAALGFLTFGSGSSGLILNNYSTKDTLIGFSRVAVAVSLVFSYPLAFAGFRDGVLDLAKVPQEKRTNSLLDKVTVGCLSLITFLALTVKDVSFVLSFGGATLGNALIYLYPALMFRGAVKKLGDKASNSLKREVKVAMANAGLGVTMGIIGAKMALKAL</sequence>
<evidence type="ECO:0000313" key="9">
    <source>
        <dbReference type="Proteomes" id="UP001054902"/>
    </source>
</evidence>